<accession>A0A7L6N5H5</accession>
<evidence type="ECO:0000313" key="8">
    <source>
        <dbReference type="Proteomes" id="UP000512167"/>
    </source>
</evidence>
<evidence type="ECO:0000256" key="2">
    <source>
        <dbReference type="ARBA" id="ARBA00022692"/>
    </source>
</evidence>
<sequence length="409" mass="46950">MNDKFKSNLRIFIIFGILFELMNVFYNPYAMKFLERIGGNEFHFSLINSTKGIIMIFTALPAAFIMNKIIDKQKATANIVLAMAIIIFSLFFIPLLPKDYQVMSFIVIITLLMIPIAVYNISYQNIIGEVFPVKRARVLAKRSIYTIIFTTIATISSGLVFRYFAQTNSDYILIYRIFYAMAFIYGVLAFLVFKKLYYKPTKMTEPLKFKGSFKKVFKNKGFTKFALSSTIFHFGWQMGWPLFSIYTIKTLGADEFWISIISVGSAMVMLVAHRIWPRLIEKYGNEKIAYICTFGMAITPLLYVISKSLLVLAIFSSLSGIFTAGTITVLFSDMLEVIPEKNRIIYVGYYNVLTNITLAISPFVGHYFYESKGIIYALIVTAIFRLIGGMAFMIRERSEHRYKMRKASS</sequence>
<feature type="transmembrane region" description="Helical" evidence="5">
    <location>
        <begin position="7"/>
        <end position="26"/>
    </location>
</feature>
<dbReference type="Proteomes" id="UP000512167">
    <property type="component" value="Chromosome"/>
</dbReference>
<feature type="transmembrane region" description="Helical" evidence="5">
    <location>
        <begin position="171"/>
        <end position="193"/>
    </location>
</feature>
<keyword evidence="4 5" id="KW-0472">Membrane</keyword>
<feature type="transmembrane region" description="Helical" evidence="5">
    <location>
        <begin position="374"/>
        <end position="394"/>
    </location>
</feature>
<organism evidence="7 8">
    <name type="scientific">Hujiaoplasma nucleasis</name>
    <dbReference type="NCBI Taxonomy" id="2725268"/>
    <lineage>
        <taxon>Bacteria</taxon>
        <taxon>Bacillati</taxon>
        <taxon>Mycoplasmatota</taxon>
        <taxon>Mollicutes</taxon>
        <taxon>Candidatus Izemoplasmatales</taxon>
        <taxon>Hujiaoplasmataceae</taxon>
        <taxon>Hujiaoplasma</taxon>
    </lineage>
</organism>
<dbReference type="PROSITE" id="PS50850">
    <property type="entry name" value="MFS"/>
    <property type="match status" value="1"/>
</dbReference>
<dbReference type="PANTHER" id="PTHR23526:SF2">
    <property type="entry name" value="MAJOR FACILITATOR SUPERFAMILY (MFS) PROFILE DOMAIN-CONTAINING PROTEIN"/>
    <property type="match status" value="1"/>
</dbReference>
<evidence type="ECO:0000313" key="7">
    <source>
        <dbReference type="EMBL" id="QLY40742.1"/>
    </source>
</evidence>
<feature type="transmembrane region" description="Helical" evidence="5">
    <location>
        <begin position="46"/>
        <end position="65"/>
    </location>
</feature>
<dbReference type="InterPro" id="IPR020846">
    <property type="entry name" value="MFS_dom"/>
</dbReference>
<keyword evidence="8" id="KW-1185">Reference proteome</keyword>
<evidence type="ECO:0000256" key="5">
    <source>
        <dbReference type="SAM" id="Phobius"/>
    </source>
</evidence>
<keyword evidence="3 5" id="KW-1133">Transmembrane helix</keyword>
<dbReference type="GO" id="GO:0022857">
    <property type="term" value="F:transmembrane transporter activity"/>
    <property type="evidence" value="ECO:0007669"/>
    <property type="project" value="InterPro"/>
</dbReference>
<feature type="transmembrane region" description="Helical" evidence="5">
    <location>
        <begin position="225"/>
        <end position="244"/>
    </location>
</feature>
<dbReference type="InterPro" id="IPR036259">
    <property type="entry name" value="MFS_trans_sf"/>
</dbReference>
<gene>
    <name evidence="7" type="ORF">HF295_07710</name>
</gene>
<dbReference type="SUPFAM" id="SSF103473">
    <property type="entry name" value="MFS general substrate transporter"/>
    <property type="match status" value="1"/>
</dbReference>
<dbReference type="KEGG" id="tbk:HF295_07710"/>
<evidence type="ECO:0000259" key="6">
    <source>
        <dbReference type="PROSITE" id="PS50850"/>
    </source>
</evidence>
<feature type="transmembrane region" description="Helical" evidence="5">
    <location>
        <begin position="77"/>
        <end position="96"/>
    </location>
</feature>
<feature type="transmembrane region" description="Helical" evidence="5">
    <location>
        <begin position="311"/>
        <end position="332"/>
    </location>
</feature>
<dbReference type="RefSeq" id="WP_312031590.1">
    <property type="nucleotide sequence ID" value="NZ_CP051151.1"/>
</dbReference>
<dbReference type="EMBL" id="CP051151">
    <property type="protein sequence ID" value="QLY40742.1"/>
    <property type="molecule type" value="Genomic_DNA"/>
</dbReference>
<feature type="transmembrane region" description="Helical" evidence="5">
    <location>
        <begin position="102"/>
        <end position="123"/>
    </location>
</feature>
<dbReference type="GO" id="GO:0005886">
    <property type="term" value="C:plasma membrane"/>
    <property type="evidence" value="ECO:0007669"/>
    <property type="project" value="UniProtKB-SubCell"/>
</dbReference>
<evidence type="ECO:0000256" key="4">
    <source>
        <dbReference type="ARBA" id="ARBA00023136"/>
    </source>
</evidence>
<comment type="subcellular location">
    <subcellularLocation>
        <location evidence="1">Cell membrane</location>
        <topology evidence="1">Multi-pass membrane protein</topology>
    </subcellularLocation>
</comment>
<feature type="domain" description="Major facilitator superfamily (MFS) profile" evidence="6">
    <location>
        <begin position="174"/>
        <end position="409"/>
    </location>
</feature>
<feature type="transmembrane region" description="Helical" evidence="5">
    <location>
        <begin position="256"/>
        <end position="276"/>
    </location>
</feature>
<protein>
    <submittedName>
        <fullName evidence="7">MFS transporter</fullName>
    </submittedName>
</protein>
<dbReference type="InterPro" id="IPR011701">
    <property type="entry name" value="MFS"/>
</dbReference>
<feature type="transmembrane region" description="Helical" evidence="5">
    <location>
        <begin position="344"/>
        <end position="368"/>
    </location>
</feature>
<dbReference type="InterPro" id="IPR052528">
    <property type="entry name" value="Sugar_transport-like"/>
</dbReference>
<feature type="transmembrane region" description="Helical" evidence="5">
    <location>
        <begin position="288"/>
        <end position="305"/>
    </location>
</feature>
<keyword evidence="2 5" id="KW-0812">Transmembrane</keyword>
<evidence type="ECO:0000256" key="1">
    <source>
        <dbReference type="ARBA" id="ARBA00004651"/>
    </source>
</evidence>
<dbReference type="PANTHER" id="PTHR23526">
    <property type="entry name" value="INTEGRAL MEMBRANE TRANSPORT PROTEIN-RELATED"/>
    <property type="match status" value="1"/>
</dbReference>
<name>A0A7L6N5H5_9MOLU</name>
<dbReference type="AlphaFoldDB" id="A0A7L6N5H5"/>
<dbReference type="Gene3D" id="1.20.1250.20">
    <property type="entry name" value="MFS general substrate transporter like domains"/>
    <property type="match status" value="2"/>
</dbReference>
<reference evidence="7 8" key="1">
    <citation type="submission" date="2020-04" db="EMBL/GenBank/DDBJ databases">
        <authorList>
            <person name="Zheng R.K."/>
            <person name="Sun C.M."/>
        </authorList>
    </citation>
    <scope>NUCLEOTIDE SEQUENCE [LARGE SCALE GENOMIC DNA]</scope>
    <source>
        <strain evidence="8">zrk29</strain>
    </source>
</reference>
<dbReference type="Pfam" id="PF07690">
    <property type="entry name" value="MFS_1"/>
    <property type="match status" value="1"/>
</dbReference>
<feature type="transmembrane region" description="Helical" evidence="5">
    <location>
        <begin position="144"/>
        <end position="165"/>
    </location>
</feature>
<proteinExistence type="predicted"/>
<evidence type="ECO:0000256" key="3">
    <source>
        <dbReference type="ARBA" id="ARBA00022989"/>
    </source>
</evidence>